<dbReference type="SUPFAM" id="SSF55729">
    <property type="entry name" value="Acyl-CoA N-acyltransferases (Nat)"/>
    <property type="match status" value="1"/>
</dbReference>
<accession>A0A256ITW3</accession>
<keyword evidence="1 5" id="KW-0808">Transferase</keyword>
<dbReference type="AlphaFoldDB" id="A0A256ITW3"/>
<protein>
    <submittedName>
        <fullName evidence="5">GNAT family N-acetyltransferase</fullName>
    </submittedName>
</protein>
<dbReference type="Gene3D" id="3.40.630.30">
    <property type="match status" value="1"/>
</dbReference>
<comment type="caution">
    <text evidence="5">The sequence shown here is derived from an EMBL/GenBank/DDBJ whole genome shotgun (WGS) entry which is preliminary data.</text>
</comment>
<evidence type="ECO:0000256" key="2">
    <source>
        <dbReference type="ARBA" id="ARBA00023315"/>
    </source>
</evidence>
<evidence type="ECO:0000256" key="3">
    <source>
        <dbReference type="SAM" id="MobiDB-lite"/>
    </source>
</evidence>
<gene>
    <name evidence="5" type="ORF">DJ83_11850</name>
</gene>
<dbReference type="PROSITE" id="PS51186">
    <property type="entry name" value="GNAT"/>
    <property type="match status" value="1"/>
</dbReference>
<feature type="domain" description="N-acetyltransferase" evidence="4">
    <location>
        <begin position="69"/>
        <end position="226"/>
    </location>
</feature>
<evidence type="ECO:0000313" key="5">
    <source>
        <dbReference type="EMBL" id="OYR59726.1"/>
    </source>
</evidence>
<dbReference type="Proteomes" id="UP000216409">
    <property type="component" value="Unassembled WGS sequence"/>
</dbReference>
<dbReference type="Pfam" id="PF00583">
    <property type="entry name" value="Acetyltransf_1"/>
    <property type="match status" value="1"/>
</dbReference>
<dbReference type="PANTHER" id="PTHR43877">
    <property type="entry name" value="AMINOALKYLPHOSPHONATE N-ACETYLTRANSFERASE-RELATED-RELATED"/>
    <property type="match status" value="1"/>
</dbReference>
<dbReference type="InterPro" id="IPR016181">
    <property type="entry name" value="Acyl_CoA_acyltransferase"/>
</dbReference>
<organism evidence="5 6">
    <name type="scientific">Halorubrum ezzemoulense</name>
    <name type="common">Halorubrum chaoviator</name>
    <dbReference type="NCBI Taxonomy" id="337243"/>
    <lineage>
        <taxon>Archaea</taxon>
        <taxon>Methanobacteriati</taxon>
        <taxon>Methanobacteriota</taxon>
        <taxon>Stenosarchaea group</taxon>
        <taxon>Halobacteria</taxon>
        <taxon>Halobacteriales</taxon>
        <taxon>Haloferacaceae</taxon>
        <taxon>Halorubrum</taxon>
    </lineage>
</organism>
<reference evidence="5 6" key="1">
    <citation type="journal article" date="2014" name="Front. Microbiol.">
        <title>Population and genomic analysis of the genus Halorubrum.</title>
        <authorList>
            <person name="Fullmer M.S."/>
            <person name="Soucy S.M."/>
            <person name="Swithers K.S."/>
            <person name="Makkay A.M."/>
            <person name="Wheeler R."/>
            <person name="Ventosa A."/>
            <person name="Gogarten J.P."/>
            <person name="Papke R.T."/>
        </authorList>
    </citation>
    <scope>NUCLEOTIDE SEQUENCE [LARGE SCALE GENOMIC DNA]</scope>
    <source>
        <strain evidence="5 6">LD3</strain>
    </source>
</reference>
<sequence length="226" mass="24337">MCGNVDAQRASAPPAIRVFKPDAPSRFVVDANELSLRSYDPRDDAAVWALHEWAMRETGVDPSDIPGTDDLRSVAASYLDAGGAFVVGVVDAVDADQSPDDPSPEWQSVDSAASRAPDQLATHDGTLAAMGGYVPNEAGHGDERDRPGAAELHRMRVAPPYQRRGYGRALLDELERRAASGGFETLLATTSTRQPAALDFYASRGYERTDTSTAGAYELVHFEKEL</sequence>
<feature type="compositionally biased region" description="Acidic residues" evidence="3">
    <location>
        <begin position="94"/>
        <end position="103"/>
    </location>
</feature>
<feature type="region of interest" description="Disordered" evidence="3">
    <location>
        <begin position="94"/>
        <end position="117"/>
    </location>
</feature>
<proteinExistence type="predicted"/>
<dbReference type="GO" id="GO:0016747">
    <property type="term" value="F:acyltransferase activity, transferring groups other than amino-acyl groups"/>
    <property type="evidence" value="ECO:0007669"/>
    <property type="project" value="InterPro"/>
</dbReference>
<evidence type="ECO:0000313" key="6">
    <source>
        <dbReference type="Proteomes" id="UP000216409"/>
    </source>
</evidence>
<dbReference type="EMBL" id="NHOW01000136">
    <property type="protein sequence ID" value="OYR59726.1"/>
    <property type="molecule type" value="Genomic_DNA"/>
</dbReference>
<dbReference type="InterPro" id="IPR000182">
    <property type="entry name" value="GNAT_dom"/>
</dbReference>
<keyword evidence="2" id="KW-0012">Acyltransferase</keyword>
<evidence type="ECO:0000256" key="1">
    <source>
        <dbReference type="ARBA" id="ARBA00022679"/>
    </source>
</evidence>
<dbReference type="InterPro" id="IPR050832">
    <property type="entry name" value="Bact_Acetyltransf"/>
</dbReference>
<evidence type="ECO:0000259" key="4">
    <source>
        <dbReference type="PROSITE" id="PS51186"/>
    </source>
</evidence>
<name>A0A256ITW3_HALEZ</name>
<dbReference type="CDD" id="cd04301">
    <property type="entry name" value="NAT_SF"/>
    <property type="match status" value="1"/>
</dbReference>